<protein>
    <recommendedName>
        <fullName evidence="1">R13L1/DRL21-like LRR repeat region domain-containing protein</fullName>
    </recommendedName>
</protein>
<dbReference type="HOGENOM" id="CLU_2531388_0_0_1"/>
<organism evidence="2">
    <name type="scientific">Oryza punctata</name>
    <name type="common">Red rice</name>
    <dbReference type="NCBI Taxonomy" id="4537"/>
    <lineage>
        <taxon>Eukaryota</taxon>
        <taxon>Viridiplantae</taxon>
        <taxon>Streptophyta</taxon>
        <taxon>Embryophyta</taxon>
        <taxon>Tracheophyta</taxon>
        <taxon>Spermatophyta</taxon>
        <taxon>Magnoliopsida</taxon>
        <taxon>Liliopsida</taxon>
        <taxon>Poales</taxon>
        <taxon>Poaceae</taxon>
        <taxon>BOP clade</taxon>
        <taxon>Oryzoideae</taxon>
        <taxon>Oryzeae</taxon>
        <taxon>Oryzinae</taxon>
        <taxon>Oryza</taxon>
    </lineage>
</organism>
<dbReference type="Pfam" id="PF25019">
    <property type="entry name" value="LRR_R13L1-DRL21"/>
    <property type="match status" value="1"/>
</dbReference>
<dbReference type="InterPro" id="IPR056789">
    <property type="entry name" value="LRR_R13L1-DRL21"/>
</dbReference>
<sequence length="84" mass="9320">MLTGMHQLPCVEGSGEFHGQSINCWAEDLNELRGELAIRLLENVKTKQEAAKANLDLKKHMLANRCLSSSTRAHTQESNANTLD</sequence>
<feature type="domain" description="R13L1/DRL21-like LRR repeat region" evidence="1">
    <location>
        <begin position="27"/>
        <end position="62"/>
    </location>
</feature>
<proteinExistence type="predicted"/>
<dbReference type="EnsemblPlants" id="OPUNC06G19300.1">
    <property type="protein sequence ID" value="OPUNC06G19300.1"/>
    <property type="gene ID" value="OPUNC06G19300"/>
</dbReference>
<dbReference type="Proteomes" id="UP000026962">
    <property type="component" value="Chromosome 6"/>
</dbReference>
<dbReference type="Gramene" id="OPUNC06G19300.1">
    <property type="protein sequence ID" value="OPUNC06G19300.1"/>
    <property type="gene ID" value="OPUNC06G19300"/>
</dbReference>
<reference evidence="2" key="2">
    <citation type="submission" date="2018-05" db="EMBL/GenBank/DDBJ databases">
        <title>OpunRS2 (Oryza punctata Reference Sequence Version 2).</title>
        <authorList>
            <person name="Zhang J."/>
            <person name="Kudrna D."/>
            <person name="Lee S."/>
            <person name="Talag J."/>
            <person name="Welchert J."/>
            <person name="Wing R.A."/>
        </authorList>
    </citation>
    <scope>NUCLEOTIDE SEQUENCE [LARGE SCALE GENOMIC DNA]</scope>
</reference>
<name>A0A0E0LDL0_ORYPU</name>
<dbReference type="AlphaFoldDB" id="A0A0E0LDL0"/>
<reference evidence="2" key="1">
    <citation type="submission" date="2015-04" db="UniProtKB">
        <authorList>
            <consortium name="EnsemblPlants"/>
        </authorList>
    </citation>
    <scope>IDENTIFICATION</scope>
</reference>
<evidence type="ECO:0000313" key="2">
    <source>
        <dbReference type="EnsemblPlants" id="OPUNC06G19300.1"/>
    </source>
</evidence>
<dbReference type="STRING" id="4537.A0A0E0LDL0"/>
<evidence type="ECO:0000259" key="1">
    <source>
        <dbReference type="Pfam" id="PF25019"/>
    </source>
</evidence>
<accession>A0A0E0LDL0</accession>
<keyword evidence="3" id="KW-1185">Reference proteome</keyword>
<evidence type="ECO:0000313" key="3">
    <source>
        <dbReference type="Proteomes" id="UP000026962"/>
    </source>
</evidence>